<dbReference type="EMBL" id="WKJZ01000002">
    <property type="protein sequence ID" value="MVW76281.1"/>
    <property type="molecule type" value="Genomic_DNA"/>
</dbReference>
<organism evidence="7 8">
    <name type="scientific">Pseudomonas xionganensis</name>
    <dbReference type="NCBI Taxonomy" id="2654845"/>
    <lineage>
        <taxon>Bacteria</taxon>
        <taxon>Pseudomonadati</taxon>
        <taxon>Pseudomonadota</taxon>
        <taxon>Gammaproteobacteria</taxon>
        <taxon>Pseudomonadales</taxon>
        <taxon>Pseudomonadaceae</taxon>
        <taxon>Pseudomonas</taxon>
    </lineage>
</organism>
<feature type="domain" description="Flagellin N-terminal" evidence="6">
    <location>
        <begin position="6"/>
        <end position="140"/>
    </location>
</feature>
<accession>A0A6I4KX38</accession>
<dbReference type="Gene3D" id="1.20.1330.10">
    <property type="entry name" value="f41 fragment of flagellin, N-terminal domain"/>
    <property type="match status" value="2"/>
</dbReference>
<name>A0A6I4KX38_9PSED</name>
<proteinExistence type="inferred from homology"/>
<dbReference type="GO" id="GO:0005576">
    <property type="term" value="C:extracellular region"/>
    <property type="evidence" value="ECO:0007669"/>
    <property type="project" value="UniProtKB-SubCell"/>
</dbReference>
<evidence type="ECO:0000259" key="6">
    <source>
        <dbReference type="Pfam" id="PF00669"/>
    </source>
</evidence>
<evidence type="ECO:0000313" key="8">
    <source>
        <dbReference type="Proteomes" id="UP000429555"/>
    </source>
</evidence>
<dbReference type="Pfam" id="PF00669">
    <property type="entry name" value="Flagellin_N"/>
    <property type="match status" value="1"/>
</dbReference>
<evidence type="ECO:0000256" key="1">
    <source>
        <dbReference type="ARBA" id="ARBA00004365"/>
    </source>
</evidence>
<dbReference type="InterPro" id="IPR001492">
    <property type="entry name" value="Flagellin"/>
</dbReference>
<dbReference type="InterPro" id="IPR001029">
    <property type="entry name" value="Flagellin_N"/>
</dbReference>
<reference evidence="7 8" key="1">
    <citation type="submission" date="2019-11" db="EMBL/GenBank/DDBJ databases">
        <title>Pseudomonas flavidum sp. nov., isolated from Baiyang Lake.</title>
        <authorList>
            <person name="Zhao Y."/>
        </authorList>
    </citation>
    <scope>NUCLEOTIDE SEQUENCE [LARGE SCALE GENOMIC DNA]</scope>
    <source>
        <strain evidence="8">R-22-3 w-18</strain>
    </source>
</reference>
<dbReference type="SUPFAM" id="SSF64518">
    <property type="entry name" value="Phase 1 flagellin"/>
    <property type="match status" value="1"/>
</dbReference>
<comment type="subcellular location">
    <subcellularLocation>
        <location evidence="1">Bacterial flagellum</location>
    </subcellularLocation>
    <subcellularLocation>
        <location evidence="2">Secreted</location>
    </subcellularLocation>
</comment>
<comment type="caution">
    <text evidence="7">The sequence shown here is derived from an EMBL/GenBank/DDBJ whole genome shotgun (WGS) entry which is preliminary data.</text>
</comment>
<dbReference type="NCBIfam" id="TIGR02550">
    <property type="entry name" value="flagell_flgL"/>
    <property type="match status" value="1"/>
</dbReference>
<dbReference type="GO" id="GO:0071973">
    <property type="term" value="P:bacterial-type flagellum-dependent cell motility"/>
    <property type="evidence" value="ECO:0007669"/>
    <property type="project" value="InterPro"/>
</dbReference>
<dbReference type="PANTHER" id="PTHR42792:SF1">
    <property type="entry name" value="FLAGELLAR HOOK-ASSOCIATED PROTEIN 3"/>
    <property type="match status" value="1"/>
</dbReference>
<keyword evidence="8" id="KW-1185">Reference proteome</keyword>
<evidence type="ECO:0000256" key="3">
    <source>
        <dbReference type="ARBA" id="ARBA00005709"/>
    </source>
</evidence>
<evidence type="ECO:0000313" key="7">
    <source>
        <dbReference type="EMBL" id="MVW76281.1"/>
    </source>
</evidence>
<comment type="similarity">
    <text evidence="3">Belongs to the bacterial flagellin family.</text>
</comment>
<dbReference type="NCBIfam" id="NF009361">
    <property type="entry name" value="PRK12717.1"/>
    <property type="match status" value="1"/>
</dbReference>
<evidence type="ECO:0000256" key="5">
    <source>
        <dbReference type="ARBA" id="ARBA00023143"/>
    </source>
</evidence>
<sequence length="562" mass="60098">MVMRISSIQAFNNGVNGLGRNYANVIRTQEQISSGNRILTPADDPVASVRLLQLEQQQAVLGQYKENLTAAKNSLTQEETTITSMVNVLQRIRELAVQAGGGALSANDRKSIAKELSERENELLNLMNSRNARGEYLFSGFLGKTEPFLRNPDGTYSYQGDEGQRSLQVAGSTNVAINDNGKRLFEDVSNANRVLEAAGVDNPALPTPPLPATTIPALPADEQRVFISPGLVQDNQAFNSDFRGGEPYSLVFVSGSEFRIYDGAGADVTSEVPGGGQIDPLVNGGNVINFRGMRFQLDVVLQEGDNELDLDNLLADIQPPALPGAPGIGTHSFTLQSAPTDFAVTRSSTNNSVAVVAPAGISNQAAFDSQFPTSGIVLRFTNDTDYEVYAQPVGPSSPVLATGTAAGPYPSTFTVFGADFTLSAPAAVAGGDEFGVQPQFQEQRSILNTISRLRQALESSPTSPAGNLAVRNEVAIALTNLDNGLGKVLEVQTEIGARLNLIETTETDNEDVTLVNKAVQAELRELDYAEALSRLSFQTIILEAAQQSYVKIAGLNLFNQLR</sequence>
<keyword evidence="7" id="KW-0282">Flagellum</keyword>
<evidence type="ECO:0000256" key="2">
    <source>
        <dbReference type="ARBA" id="ARBA00004613"/>
    </source>
</evidence>
<dbReference type="AlphaFoldDB" id="A0A6I4KX38"/>
<dbReference type="GO" id="GO:0009424">
    <property type="term" value="C:bacterial-type flagellum hook"/>
    <property type="evidence" value="ECO:0007669"/>
    <property type="project" value="InterPro"/>
</dbReference>
<evidence type="ECO:0000256" key="4">
    <source>
        <dbReference type="ARBA" id="ARBA00022525"/>
    </source>
</evidence>
<protein>
    <submittedName>
        <fullName evidence="7">Flagellar hook-associated protein 3</fullName>
    </submittedName>
</protein>
<dbReference type="InterPro" id="IPR013384">
    <property type="entry name" value="Flagell_FlgL"/>
</dbReference>
<keyword evidence="5" id="KW-0975">Bacterial flagellum</keyword>
<keyword evidence="7" id="KW-0966">Cell projection</keyword>
<keyword evidence="7" id="KW-0969">Cilium</keyword>
<dbReference type="GO" id="GO:0005198">
    <property type="term" value="F:structural molecule activity"/>
    <property type="evidence" value="ECO:0007669"/>
    <property type="project" value="InterPro"/>
</dbReference>
<dbReference type="PANTHER" id="PTHR42792">
    <property type="entry name" value="FLAGELLIN"/>
    <property type="match status" value="1"/>
</dbReference>
<keyword evidence="4" id="KW-0964">Secreted</keyword>
<dbReference type="Proteomes" id="UP000429555">
    <property type="component" value="Unassembled WGS sequence"/>
</dbReference>
<gene>
    <name evidence="7" type="ORF">GJV18_13245</name>
</gene>